<organism evidence="1 2">
    <name type="scientific">Trapa incisa</name>
    <dbReference type="NCBI Taxonomy" id="236973"/>
    <lineage>
        <taxon>Eukaryota</taxon>
        <taxon>Viridiplantae</taxon>
        <taxon>Streptophyta</taxon>
        <taxon>Embryophyta</taxon>
        <taxon>Tracheophyta</taxon>
        <taxon>Spermatophyta</taxon>
        <taxon>Magnoliopsida</taxon>
        <taxon>eudicotyledons</taxon>
        <taxon>Gunneridae</taxon>
        <taxon>Pentapetalae</taxon>
        <taxon>rosids</taxon>
        <taxon>malvids</taxon>
        <taxon>Myrtales</taxon>
        <taxon>Lythraceae</taxon>
        <taxon>Trapa</taxon>
    </lineage>
</organism>
<dbReference type="EMBL" id="JAXIOK010000006">
    <property type="protein sequence ID" value="KAK4768032.1"/>
    <property type="molecule type" value="Genomic_DNA"/>
</dbReference>
<reference evidence="1 2" key="1">
    <citation type="journal article" date="2023" name="Hortic Res">
        <title>Pangenome of water caltrop reveals structural variations and asymmetric subgenome divergence after allopolyploidization.</title>
        <authorList>
            <person name="Zhang X."/>
            <person name="Chen Y."/>
            <person name="Wang L."/>
            <person name="Yuan Y."/>
            <person name="Fang M."/>
            <person name="Shi L."/>
            <person name="Lu R."/>
            <person name="Comes H.P."/>
            <person name="Ma Y."/>
            <person name="Chen Y."/>
            <person name="Huang G."/>
            <person name="Zhou Y."/>
            <person name="Zheng Z."/>
            <person name="Qiu Y."/>
        </authorList>
    </citation>
    <scope>NUCLEOTIDE SEQUENCE [LARGE SCALE GENOMIC DNA]</scope>
    <source>
        <tissue evidence="1">Roots</tissue>
    </source>
</reference>
<sequence length="77" mass="8792">MPRSYLFGFGPRYSRHEPYRLNRAFIWCTQGYDNRFGRKGPNPNVVVWALVGAPVGRRGGSYLQYGSVGGRFRQVHG</sequence>
<evidence type="ECO:0000313" key="1">
    <source>
        <dbReference type="EMBL" id="KAK4768032.1"/>
    </source>
</evidence>
<accession>A0AAN7QHE1</accession>
<dbReference type="AlphaFoldDB" id="A0AAN7QHE1"/>
<protein>
    <submittedName>
        <fullName evidence="1">Uncharacterized protein</fullName>
    </submittedName>
</protein>
<name>A0AAN7QHE1_9MYRT</name>
<keyword evidence="2" id="KW-1185">Reference proteome</keyword>
<comment type="caution">
    <text evidence="1">The sequence shown here is derived from an EMBL/GenBank/DDBJ whole genome shotgun (WGS) entry which is preliminary data.</text>
</comment>
<evidence type="ECO:0000313" key="2">
    <source>
        <dbReference type="Proteomes" id="UP001345219"/>
    </source>
</evidence>
<proteinExistence type="predicted"/>
<dbReference type="Proteomes" id="UP001345219">
    <property type="component" value="Chromosome 3"/>
</dbReference>
<gene>
    <name evidence="1" type="ORF">SAY87_003173</name>
</gene>